<evidence type="ECO:0000313" key="2">
    <source>
        <dbReference type="EMBL" id="KAF6730654.1"/>
    </source>
</evidence>
<dbReference type="EMBL" id="WKFB01000233">
    <property type="protein sequence ID" value="KAF6730654.1"/>
    <property type="molecule type" value="Genomic_DNA"/>
</dbReference>
<proteinExistence type="predicted"/>
<dbReference type="Proteomes" id="UP000646548">
    <property type="component" value="Unassembled WGS sequence"/>
</dbReference>
<reference evidence="2" key="1">
    <citation type="journal article" name="BMC Genomics">
        <title>Long-read sequencing and de novo genome assembly of marine medaka (Oryzias melastigma).</title>
        <authorList>
            <person name="Liang P."/>
            <person name="Saqib H.S.A."/>
            <person name="Ni X."/>
            <person name="Shen Y."/>
        </authorList>
    </citation>
    <scope>NUCLEOTIDE SEQUENCE</scope>
    <source>
        <strain evidence="2">Bigg-433</strain>
    </source>
</reference>
<gene>
    <name evidence="2" type="ORF">FQA47_024576</name>
</gene>
<comment type="caution">
    <text evidence="2">The sequence shown here is derived from an EMBL/GenBank/DDBJ whole genome shotgun (WGS) entry which is preliminary data.</text>
</comment>
<dbReference type="AlphaFoldDB" id="A0A834CK38"/>
<organism evidence="2 3">
    <name type="scientific">Oryzias melastigma</name>
    <name type="common">Marine medaka</name>
    <dbReference type="NCBI Taxonomy" id="30732"/>
    <lineage>
        <taxon>Eukaryota</taxon>
        <taxon>Metazoa</taxon>
        <taxon>Chordata</taxon>
        <taxon>Craniata</taxon>
        <taxon>Vertebrata</taxon>
        <taxon>Euteleostomi</taxon>
        <taxon>Actinopterygii</taxon>
        <taxon>Neopterygii</taxon>
        <taxon>Teleostei</taxon>
        <taxon>Neoteleostei</taxon>
        <taxon>Acanthomorphata</taxon>
        <taxon>Ovalentaria</taxon>
        <taxon>Atherinomorphae</taxon>
        <taxon>Beloniformes</taxon>
        <taxon>Adrianichthyidae</taxon>
        <taxon>Oryziinae</taxon>
        <taxon>Oryzias</taxon>
    </lineage>
</organism>
<feature type="region of interest" description="Disordered" evidence="1">
    <location>
        <begin position="14"/>
        <end position="40"/>
    </location>
</feature>
<protein>
    <submittedName>
        <fullName evidence="2">Uncharacterized protein</fullName>
    </submittedName>
</protein>
<evidence type="ECO:0000256" key="1">
    <source>
        <dbReference type="SAM" id="MobiDB-lite"/>
    </source>
</evidence>
<sequence length="114" mass="12532">MAGVSKLHLVGSHQEPRLRGGEGHTIGGGVLLPPNKHVSSGSVELTPQLIELSMDPSEGQAVGFLSSVKTFDCAAGKPWKKHLFYFFYIYKKGREKKKLCYNLKLSTDVNRPSC</sequence>
<evidence type="ECO:0000313" key="3">
    <source>
        <dbReference type="Proteomes" id="UP000646548"/>
    </source>
</evidence>
<name>A0A834CK38_ORYME</name>
<accession>A0A834CK38</accession>